<protein>
    <submittedName>
        <fullName evidence="2">Putative DNA polymerase I</fullName>
    </submittedName>
</protein>
<name>A0A3G2SDK0_9CHLO</name>
<geneLocation type="chloroplast" evidence="2"/>
<sequence length="119" mass="14439">MSSTLVYWYKLNYPHIYEAYEKEVEFGDDWVLSEYREELQQLEWKFQQELKETNLYLLFYRKKNYEGSWAWFVPLLPLGIVIVAKTLSLLFNKQRESKSPEEILANFRRPRLLEGGDSF</sequence>
<accession>A0A3G2SDK0</accession>
<keyword evidence="1" id="KW-0812">Transmembrane</keyword>
<evidence type="ECO:0000313" key="2">
    <source>
        <dbReference type="EMBL" id="AYO45722.1"/>
    </source>
</evidence>
<reference evidence="2" key="1">
    <citation type="journal article" date="2018" name="Mitochondrial DNA Part B Resour">
        <title>Characterization of the complete chloroplast genome of Caulerpa cupressoides (Bryopsidales, Chlorophyta).</title>
        <authorList>
            <person name="Yan H."/>
            <person name="Yuan Y."/>
            <person name="Qiu Q."/>
            <person name="Gao D."/>
        </authorList>
    </citation>
    <scope>NUCLEOTIDE SEQUENCE</scope>
</reference>
<proteinExistence type="predicted"/>
<keyword evidence="2" id="KW-0150">Chloroplast</keyword>
<dbReference type="AlphaFoldDB" id="A0A3G2SDK0"/>
<keyword evidence="2" id="KW-0934">Plastid</keyword>
<keyword evidence="1" id="KW-1133">Transmembrane helix</keyword>
<evidence type="ECO:0000256" key="1">
    <source>
        <dbReference type="SAM" id="Phobius"/>
    </source>
</evidence>
<keyword evidence="1" id="KW-0472">Membrane</keyword>
<dbReference type="EMBL" id="MG797569">
    <property type="protein sequence ID" value="AYO45722.1"/>
    <property type="molecule type" value="Genomic_DNA"/>
</dbReference>
<organism evidence="2">
    <name type="scientific">Caulerpa cupressoides</name>
    <dbReference type="NCBI Taxonomy" id="148945"/>
    <lineage>
        <taxon>Eukaryota</taxon>
        <taxon>Viridiplantae</taxon>
        <taxon>Chlorophyta</taxon>
        <taxon>core chlorophytes</taxon>
        <taxon>Ulvophyceae</taxon>
        <taxon>TCBD clade</taxon>
        <taxon>Bryopsidales</taxon>
        <taxon>Halimedineae</taxon>
        <taxon>Caulerpaceae</taxon>
        <taxon>Caulerpa</taxon>
    </lineage>
</organism>
<feature type="transmembrane region" description="Helical" evidence="1">
    <location>
        <begin position="69"/>
        <end position="91"/>
    </location>
</feature>
<gene>
    <name evidence="2" type="primary">orf15</name>
</gene>